<feature type="transmembrane region" description="Helical" evidence="2">
    <location>
        <begin position="164"/>
        <end position="183"/>
    </location>
</feature>
<name>A0ABX5XUF0_9BACT</name>
<keyword evidence="4" id="KW-1185">Reference proteome</keyword>
<feature type="region of interest" description="Disordered" evidence="1">
    <location>
        <begin position="225"/>
        <end position="247"/>
    </location>
</feature>
<protein>
    <submittedName>
        <fullName evidence="3">CDP-alcohol phosphatidyltransferase</fullName>
    </submittedName>
</protein>
<dbReference type="Proteomes" id="UP000318081">
    <property type="component" value="Chromosome"/>
</dbReference>
<evidence type="ECO:0000313" key="3">
    <source>
        <dbReference type="EMBL" id="QDV85658.1"/>
    </source>
</evidence>
<evidence type="ECO:0000256" key="1">
    <source>
        <dbReference type="SAM" id="MobiDB-lite"/>
    </source>
</evidence>
<dbReference type="RefSeq" id="WP_145215651.1">
    <property type="nucleotide sequence ID" value="NZ_CP036432.1"/>
</dbReference>
<keyword evidence="2" id="KW-0812">Transmembrane</keyword>
<proteinExistence type="predicted"/>
<dbReference type="EMBL" id="CP036432">
    <property type="protein sequence ID" value="QDV85658.1"/>
    <property type="molecule type" value="Genomic_DNA"/>
</dbReference>
<feature type="transmembrane region" description="Helical" evidence="2">
    <location>
        <begin position="126"/>
        <end position="143"/>
    </location>
</feature>
<sequence length="247" mass="25664">MNDLEGRRPLKTRSWRVFQYAAERLAQTRVTPNMISTSSMVFGVIAGLALAGTSMAGSSGVLAILYLAAAGCMQLRLIANLLDGMVAVEGGKASPVGVLYNEVPDRLSDVAILIGAGYSLASRAELGLAAAVVAVFVAYIRAIGSSAGAGEVFVGPMAKPQRMALMTFACVLCALLSLTSSGLSGRWQAPVMGAVLGLIIVGGVITSVRRLMIISESLCAQMRRPSELPADEFPADDRSPAESAQGE</sequence>
<reference evidence="3 4" key="1">
    <citation type="submission" date="2019-02" db="EMBL/GenBank/DDBJ databases">
        <title>Deep-cultivation of Planctomycetes and their phenomic and genomic characterization uncovers novel biology.</title>
        <authorList>
            <person name="Wiegand S."/>
            <person name="Jogler M."/>
            <person name="Boedeker C."/>
            <person name="Pinto D."/>
            <person name="Vollmers J."/>
            <person name="Rivas-Marin E."/>
            <person name="Kohn T."/>
            <person name="Peeters S.H."/>
            <person name="Heuer A."/>
            <person name="Rast P."/>
            <person name="Oberbeckmann S."/>
            <person name="Bunk B."/>
            <person name="Jeske O."/>
            <person name="Meyerdierks A."/>
            <person name="Storesund J.E."/>
            <person name="Kallscheuer N."/>
            <person name="Luecker S."/>
            <person name="Lage O.M."/>
            <person name="Pohl T."/>
            <person name="Merkel B.J."/>
            <person name="Hornburger P."/>
            <person name="Mueller R.-W."/>
            <person name="Bruemmer F."/>
            <person name="Labrenz M."/>
            <person name="Spormann A.M."/>
            <person name="Op den Camp H."/>
            <person name="Overmann J."/>
            <person name="Amann R."/>
            <person name="Jetten M.S.M."/>
            <person name="Mascher T."/>
            <person name="Medema M.H."/>
            <person name="Devos D.P."/>
            <person name="Kaster A.-K."/>
            <person name="Ovreas L."/>
            <person name="Rohde M."/>
            <person name="Galperin M.Y."/>
            <person name="Jogler C."/>
        </authorList>
    </citation>
    <scope>NUCLEOTIDE SEQUENCE [LARGE SCALE GENOMIC DNA]</scope>
    <source>
        <strain evidence="3 4">TBK1r</strain>
    </source>
</reference>
<organism evidence="3 4">
    <name type="scientific">Stieleria magnilauensis</name>
    <dbReference type="NCBI Taxonomy" id="2527963"/>
    <lineage>
        <taxon>Bacteria</taxon>
        <taxon>Pseudomonadati</taxon>
        <taxon>Planctomycetota</taxon>
        <taxon>Planctomycetia</taxon>
        <taxon>Pirellulales</taxon>
        <taxon>Pirellulaceae</taxon>
        <taxon>Stieleria</taxon>
    </lineage>
</organism>
<dbReference type="InterPro" id="IPR043130">
    <property type="entry name" value="CDP-OH_PTrfase_TM_dom"/>
</dbReference>
<evidence type="ECO:0000313" key="4">
    <source>
        <dbReference type="Proteomes" id="UP000318081"/>
    </source>
</evidence>
<keyword evidence="2" id="KW-1133">Transmembrane helix</keyword>
<evidence type="ECO:0000256" key="2">
    <source>
        <dbReference type="SAM" id="Phobius"/>
    </source>
</evidence>
<feature type="transmembrane region" description="Helical" evidence="2">
    <location>
        <begin position="189"/>
        <end position="208"/>
    </location>
</feature>
<gene>
    <name evidence="3" type="ORF">TBK1r_46730</name>
</gene>
<dbReference type="Gene3D" id="1.20.120.1760">
    <property type="match status" value="1"/>
</dbReference>
<keyword evidence="2" id="KW-0472">Membrane</keyword>
<accession>A0ABX5XUF0</accession>